<feature type="transmembrane region" description="Helical" evidence="3">
    <location>
        <begin position="326"/>
        <end position="342"/>
    </location>
</feature>
<accession>A0ABU3HA62</accession>
<dbReference type="Proteomes" id="UP001248709">
    <property type="component" value="Unassembled WGS sequence"/>
</dbReference>
<gene>
    <name evidence="4" type="ORF">J2Z22_003261</name>
</gene>
<evidence type="ECO:0000256" key="1">
    <source>
        <dbReference type="SAM" id="Coils"/>
    </source>
</evidence>
<sequence length="622" mass="66823">MNNGETSTAAFVPVRALTVWRNLNAECERFNQNLEKVSSTLDGLQKILEQIEEKNKSLVESFMQAQEAAGKLSEQSGSADGEAAKAKKGFMDKLGDVLDILNINTFEVAKYFGEKAAARLFSRKQTASGGSAGGAEGGAATAGGAVTSKGPEKKGGFMSKTVDALKGLDVASVFDKAKSLGEKALEGAASDKDKENWKTLQDNIDGAYALMGQKAIVALRPALDALNNAFKSGQMTAAINLMANLFLVAATAISMVVDGLIYMGGVIQQNWSVIGPILAAIAFVYLAAMIVQVYSLAAAWLVANWPILLIVAAVALLIYILMQSGVTVGDVVVAIATGFGWLKGFIENIVIGLYNTFIIYADFLRNLFIDPVFAVKKLFYDLAMNVLNFIYQMALGVENFAGGFVEAIVWAVDKALTKFKAITDFLSNIPGFEKLANIKVNLLDTEDPHVFSGMVDNVRKMIPEPVSDKPVINSEKKTFVDPSIAAKQYGQVGKDMVNKFSTKVKALKDDTKTQKQQKMLQNPGQGNMNNLGNINNPGNINNVARVGEVGSVKGTVDISSDDLAMLRELAEIQAIQNFVELTPTVQVTTGNINNAGDIDSIINKINQRLSEEFVSTAQGVYT</sequence>
<evidence type="ECO:0000256" key="3">
    <source>
        <dbReference type="SAM" id="Phobius"/>
    </source>
</evidence>
<feature type="coiled-coil region" evidence="1">
    <location>
        <begin position="34"/>
        <end position="68"/>
    </location>
</feature>
<evidence type="ECO:0000256" key="2">
    <source>
        <dbReference type="SAM" id="MobiDB-lite"/>
    </source>
</evidence>
<feature type="transmembrane region" description="Helical" evidence="3">
    <location>
        <begin position="389"/>
        <end position="412"/>
    </location>
</feature>
<comment type="caution">
    <text evidence="4">The sequence shown here is derived from an EMBL/GenBank/DDBJ whole genome shotgun (WGS) entry which is preliminary data.</text>
</comment>
<name>A0ABU3HA62_9BACL</name>
<keyword evidence="1" id="KW-0175">Coiled coil</keyword>
<keyword evidence="3" id="KW-0472">Membrane</keyword>
<organism evidence="4 5">
    <name type="scientific">Paenibacillus forsythiae</name>
    <dbReference type="NCBI Taxonomy" id="365616"/>
    <lineage>
        <taxon>Bacteria</taxon>
        <taxon>Bacillati</taxon>
        <taxon>Bacillota</taxon>
        <taxon>Bacilli</taxon>
        <taxon>Bacillales</taxon>
        <taxon>Paenibacillaceae</taxon>
        <taxon>Paenibacillus</taxon>
    </lineage>
</organism>
<proteinExistence type="predicted"/>
<feature type="transmembrane region" description="Helical" evidence="3">
    <location>
        <begin position="271"/>
        <end position="291"/>
    </location>
</feature>
<keyword evidence="5" id="KW-1185">Reference proteome</keyword>
<dbReference type="RefSeq" id="WP_312001198.1">
    <property type="nucleotide sequence ID" value="NZ_JAUSUY010000013.1"/>
</dbReference>
<feature type="transmembrane region" description="Helical" evidence="3">
    <location>
        <begin position="241"/>
        <end position="265"/>
    </location>
</feature>
<evidence type="ECO:0008006" key="6">
    <source>
        <dbReference type="Google" id="ProtNLM"/>
    </source>
</evidence>
<feature type="region of interest" description="Disordered" evidence="2">
    <location>
        <begin position="128"/>
        <end position="147"/>
    </location>
</feature>
<reference evidence="4 5" key="1">
    <citation type="submission" date="2023-07" db="EMBL/GenBank/DDBJ databases">
        <title>Genomic Encyclopedia of Type Strains, Phase IV (KMG-IV): sequencing the most valuable type-strain genomes for metagenomic binning, comparative biology and taxonomic classification.</title>
        <authorList>
            <person name="Goeker M."/>
        </authorList>
    </citation>
    <scope>NUCLEOTIDE SEQUENCE [LARGE SCALE GENOMIC DNA]</scope>
    <source>
        <strain evidence="4 5">T98</strain>
    </source>
</reference>
<evidence type="ECO:0000313" key="4">
    <source>
        <dbReference type="EMBL" id="MDT3427698.1"/>
    </source>
</evidence>
<keyword evidence="3" id="KW-1133">Transmembrane helix</keyword>
<feature type="compositionally biased region" description="Gly residues" evidence="2">
    <location>
        <begin position="130"/>
        <end position="141"/>
    </location>
</feature>
<evidence type="ECO:0000313" key="5">
    <source>
        <dbReference type="Proteomes" id="UP001248709"/>
    </source>
</evidence>
<feature type="transmembrane region" description="Helical" evidence="3">
    <location>
        <begin position="298"/>
        <end position="320"/>
    </location>
</feature>
<feature type="transmembrane region" description="Helical" evidence="3">
    <location>
        <begin position="349"/>
        <end position="369"/>
    </location>
</feature>
<keyword evidence="3" id="KW-0812">Transmembrane</keyword>
<protein>
    <recommendedName>
        <fullName evidence="6">Tail length tape measure protein</fullName>
    </recommendedName>
</protein>
<dbReference type="EMBL" id="JAUSUY010000013">
    <property type="protein sequence ID" value="MDT3427698.1"/>
    <property type="molecule type" value="Genomic_DNA"/>
</dbReference>